<keyword evidence="3" id="KW-1185">Reference proteome</keyword>
<evidence type="ECO:0000313" key="3">
    <source>
        <dbReference type="Proteomes" id="UP000596742"/>
    </source>
</evidence>
<evidence type="ECO:0000313" key="2">
    <source>
        <dbReference type="EMBL" id="VDI79045.1"/>
    </source>
</evidence>
<dbReference type="EMBL" id="UYJE01010032">
    <property type="protein sequence ID" value="VDI79045.1"/>
    <property type="molecule type" value="Genomic_DNA"/>
</dbReference>
<dbReference type="Gene3D" id="3.60.10.10">
    <property type="entry name" value="Endonuclease/exonuclease/phosphatase"/>
    <property type="match status" value="1"/>
</dbReference>
<protein>
    <recommendedName>
        <fullName evidence="1">Endonuclease/exonuclease/phosphatase domain-containing protein</fullName>
    </recommendedName>
</protein>
<dbReference type="PANTHER" id="PTHR46670">
    <property type="entry name" value="ENDO/EXONUCLEASE/PHOSPHATASE DOMAIN-CONTAINING PROTEIN"/>
    <property type="match status" value="1"/>
</dbReference>
<dbReference type="Proteomes" id="UP000596742">
    <property type="component" value="Unassembled WGS sequence"/>
</dbReference>
<gene>
    <name evidence="2" type="ORF">MGAL_10B053442</name>
</gene>
<comment type="caution">
    <text evidence="2">The sequence shown here is derived from an EMBL/GenBank/DDBJ whole genome shotgun (WGS) entry which is preliminary data.</text>
</comment>
<feature type="domain" description="Endonuclease/exonuclease/phosphatase" evidence="1">
    <location>
        <begin position="131"/>
        <end position="288"/>
    </location>
</feature>
<evidence type="ECO:0000259" key="1">
    <source>
        <dbReference type="Pfam" id="PF03372"/>
    </source>
</evidence>
<dbReference type="SUPFAM" id="SSF56219">
    <property type="entry name" value="DNase I-like"/>
    <property type="match status" value="1"/>
</dbReference>
<dbReference type="InterPro" id="IPR036691">
    <property type="entry name" value="Endo/exonu/phosph_ase_sf"/>
</dbReference>
<proteinExistence type="predicted"/>
<dbReference type="GO" id="GO:0003824">
    <property type="term" value="F:catalytic activity"/>
    <property type="evidence" value="ECO:0007669"/>
    <property type="project" value="InterPro"/>
</dbReference>
<accession>A0A8B6HHX0</accession>
<reference evidence="2" key="1">
    <citation type="submission" date="2018-11" db="EMBL/GenBank/DDBJ databases">
        <authorList>
            <person name="Alioto T."/>
            <person name="Alioto T."/>
        </authorList>
    </citation>
    <scope>NUCLEOTIDE SEQUENCE</scope>
</reference>
<dbReference type="PANTHER" id="PTHR46670:SF3">
    <property type="entry name" value="ENDONUCLEASE_EXONUCLEASE_PHOSPHATASE DOMAIN-CONTAINING PROTEIN"/>
    <property type="match status" value="1"/>
</dbReference>
<organism evidence="2 3">
    <name type="scientific">Mytilus galloprovincialis</name>
    <name type="common">Mediterranean mussel</name>
    <dbReference type="NCBI Taxonomy" id="29158"/>
    <lineage>
        <taxon>Eukaryota</taxon>
        <taxon>Metazoa</taxon>
        <taxon>Spiralia</taxon>
        <taxon>Lophotrochozoa</taxon>
        <taxon>Mollusca</taxon>
        <taxon>Bivalvia</taxon>
        <taxon>Autobranchia</taxon>
        <taxon>Pteriomorphia</taxon>
        <taxon>Mytilida</taxon>
        <taxon>Mytiloidea</taxon>
        <taxon>Mytilidae</taxon>
        <taxon>Mytilinae</taxon>
        <taxon>Mytilus</taxon>
    </lineage>
</organism>
<dbReference type="OrthoDB" id="10072198at2759"/>
<dbReference type="Pfam" id="PF03372">
    <property type="entry name" value="Exo_endo_phos"/>
    <property type="match status" value="1"/>
</dbReference>
<sequence>MSAFCTRRLFLSTSKFRPLITHTGNSQYSTFGKKYTRRTRRGTKAGRNFLRSIIFVINFERYIEKGKERFVNQNNVVNVMTHVDTWHTDSDNHLITIHTVVHHRSETTPSTKPNRISLPQWKLCKQLSLTSLNVRLVKNKSLSITISDHLLSCNTDILVLTETWLGSIIGKCILSEPLPDGYTIQNAPRCVQRGGGVAIIHKLDIPVKRVPTKKSPSHLELLQCNISSSRKNVRLFVIYRQPPSRANKFKTSSFFEESLDFIDYTMRISDDIILTGDLNFTLDDKFDSDARKFTETLSDRGLVQHVVGATHCPWTHA</sequence>
<dbReference type="AlphaFoldDB" id="A0A8B6HHX0"/>
<name>A0A8B6HHX0_MYTGA</name>
<dbReference type="InterPro" id="IPR005135">
    <property type="entry name" value="Endo/exonuclease/phosphatase"/>
</dbReference>